<dbReference type="InterPro" id="IPR002571">
    <property type="entry name" value="HrcA"/>
</dbReference>
<dbReference type="InterPro" id="IPR021153">
    <property type="entry name" value="HrcA_C"/>
</dbReference>
<evidence type="ECO:0000313" key="8">
    <source>
        <dbReference type="EMBL" id="RDV81280.1"/>
    </source>
</evidence>
<dbReference type="InterPro" id="IPR023120">
    <property type="entry name" value="WHTH_transcript_rep_HrcA_IDD"/>
</dbReference>
<name>A0A3D8P1H0_9THEO</name>
<dbReference type="SUPFAM" id="SSF55781">
    <property type="entry name" value="GAF domain-like"/>
    <property type="match status" value="1"/>
</dbReference>
<keyword evidence="3 6" id="KW-0346">Stress response</keyword>
<dbReference type="PANTHER" id="PTHR34824">
    <property type="entry name" value="HEAT-INDUCIBLE TRANSCRIPTION REPRESSOR HRCA"/>
    <property type="match status" value="1"/>
</dbReference>
<dbReference type="InterPro" id="IPR029016">
    <property type="entry name" value="GAF-like_dom_sf"/>
</dbReference>
<dbReference type="HAMAP" id="MF_00081">
    <property type="entry name" value="HrcA"/>
    <property type="match status" value="1"/>
</dbReference>
<comment type="caution">
    <text evidence="8">The sequence shown here is derived from an EMBL/GenBank/DDBJ whole genome shotgun (WGS) entry which is preliminary data.</text>
</comment>
<comment type="function">
    <text evidence="5 6">Negative regulator of class I heat shock genes (grpE-dnaK-dnaJ and groELS operons). Prevents heat-shock induction of these operons.</text>
</comment>
<evidence type="ECO:0000256" key="5">
    <source>
        <dbReference type="ARBA" id="ARBA00055319"/>
    </source>
</evidence>
<evidence type="ECO:0000256" key="4">
    <source>
        <dbReference type="ARBA" id="ARBA00023163"/>
    </source>
</evidence>
<dbReference type="GO" id="GO:0003677">
    <property type="term" value="F:DNA binding"/>
    <property type="evidence" value="ECO:0007669"/>
    <property type="project" value="InterPro"/>
</dbReference>
<dbReference type="Pfam" id="PF01628">
    <property type="entry name" value="HrcA"/>
    <property type="match status" value="1"/>
</dbReference>
<keyword evidence="4 6" id="KW-0804">Transcription</keyword>
<dbReference type="Gene3D" id="3.30.450.40">
    <property type="match status" value="1"/>
</dbReference>
<evidence type="ECO:0000256" key="6">
    <source>
        <dbReference type="HAMAP-Rule" id="MF_00081"/>
    </source>
</evidence>
<evidence type="ECO:0000259" key="7">
    <source>
        <dbReference type="Pfam" id="PF01628"/>
    </source>
</evidence>
<dbReference type="AlphaFoldDB" id="A0A3D8P1H0"/>
<dbReference type="FunFam" id="1.10.10.10:FF:000049">
    <property type="entry name" value="Heat-inducible transcription repressor HrcA"/>
    <property type="match status" value="1"/>
</dbReference>
<dbReference type="RefSeq" id="WP_115793206.1">
    <property type="nucleotide sequence ID" value="NZ_QSLN01000019.1"/>
</dbReference>
<evidence type="ECO:0000256" key="3">
    <source>
        <dbReference type="ARBA" id="ARBA00023016"/>
    </source>
</evidence>
<dbReference type="Gene3D" id="1.10.10.10">
    <property type="entry name" value="Winged helix-like DNA-binding domain superfamily/Winged helix DNA-binding domain"/>
    <property type="match status" value="1"/>
</dbReference>
<proteinExistence type="inferred from homology"/>
<dbReference type="SUPFAM" id="SSF46785">
    <property type="entry name" value="Winged helix' DNA-binding domain"/>
    <property type="match status" value="1"/>
</dbReference>
<evidence type="ECO:0000256" key="1">
    <source>
        <dbReference type="ARBA" id="ARBA00022491"/>
    </source>
</evidence>
<keyword evidence="2 6" id="KW-0805">Transcription regulation</keyword>
<protein>
    <recommendedName>
        <fullName evidence="6">Heat-inducible transcription repressor HrcA</fullName>
    </recommendedName>
</protein>
<comment type="similarity">
    <text evidence="6">Belongs to the HrcA family.</text>
</comment>
<dbReference type="EMBL" id="QSLN01000019">
    <property type="protein sequence ID" value="RDV81280.1"/>
    <property type="molecule type" value="Genomic_DNA"/>
</dbReference>
<dbReference type="InterPro" id="IPR036390">
    <property type="entry name" value="WH_DNA-bd_sf"/>
</dbReference>
<dbReference type="PANTHER" id="PTHR34824:SF1">
    <property type="entry name" value="HEAT-INDUCIBLE TRANSCRIPTION REPRESSOR HRCA"/>
    <property type="match status" value="1"/>
</dbReference>
<dbReference type="Gene3D" id="3.30.390.60">
    <property type="entry name" value="Heat-inducible transcription repressor hrca homolog, domain 3"/>
    <property type="match status" value="1"/>
</dbReference>
<dbReference type="PIRSF" id="PIRSF005485">
    <property type="entry name" value="HrcA"/>
    <property type="match status" value="1"/>
</dbReference>
<dbReference type="InterPro" id="IPR036388">
    <property type="entry name" value="WH-like_DNA-bd_sf"/>
</dbReference>
<keyword evidence="9" id="KW-1185">Reference proteome</keyword>
<accession>A0A3D8P1H0</accession>
<organism evidence="8 9">
    <name type="scientific">Ammonifex thiophilus</name>
    <dbReference type="NCBI Taxonomy" id="444093"/>
    <lineage>
        <taxon>Bacteria</taxon>
        <taxon>Bacillati</taxon>
        <taxon>Bacillota</taxon>
        <taxon>Clostridia</taxon>
        <taxon>Thermoanaerobacterales</taxon>
        <taxon>Thermoanaerobacteraceae</taxon>
        <taxon>Ammonifex</taxon>
    </lineage>
</organism>
<dbReference type="GO" id="GO:0045892">
    <property type="term" value="P:negative regulation of DNA-templated transcription"/>
    <property type="evidence" value="ECO:0007669"/>
    <property type="project" value="UniProtKB-UniRule"/>
</dbReference>
<sequence>MLLDERKARILAAVVEDFISTGEPVGSRTIARKYGLGVSPATIRNEMADLEEMGYLEQPHTSAGRIPSELGYRYYVDHLMEPQEPTEEEKELIRAHIKRKAKELATVIQRTGQILAELTHCATLATVPRGSDVFRHLQLLPFGRGRALVLVVLNSGEVVHQFISVPPSVTAYDLETISEVLNAKLRGVSVADIKATLLQELRRELVRYRRFLDTVLELLREATETKGDRIFRGGLPQILFQPEFHNVERLRTLLGLLEQEDYLCNLLSPQGSSSEGVCIRIGSEVNRTGNFAFSLVSVRYRLPYDLEGVLAVLGPTRMPYARIVGLLSWVADNLNKELKRIFG</sequence>
<dbReference type="Proteomes" id="UP000256329">
    <property type="component" value="Unassembled WGS sequence"/>
</dbReference>
<dbReference type="OrthoDB" id="9783139at2"/>
<evidence type="ECO:0000256" key="2">
    <source>
        <dbReference type="ARBA" id="ARBA00023015"/>
    </source>
</evidence>
<gene>
    <name evidence="6 8" type="primary">hrcA</name>
    <name evidence="8" type="ORF">DXX99_09260</name>
</gene>
<reference evidence="8 9" key="1">
    <citation type="submission" date="2018-08" db="EMBL/GenBank/DDBJ databases">
        <title>Form III RuBisCO-mediated autotrophy in Thermodesulfobium bacteria.</title>
        <authorList>
            <person name="Toshchakov S.V."/>
            <person name="Kublanov I.V."/>
            <person name="Frolov E."/>
            <person name="Bonch-Osmolovskaya E.A."/>
            <person name="Tourova T.P."/>
            <person name="Chernych N.A."/>
            <person name="Lebedinsky A.V."/>
        </authorList>
    </citation>
    <scope>NUCLEOTIDE SEQUENCE [LARGE SCALE GENOMIC DNA]</scope>
    <source>
        <strain evidence="8 9">SR</strain>
    </source>
</reference>
<dbReference type="NCBIfam" id="TIGR00331">
    <property type="entry name" value="hrcA"/>
    <property type="match status" value="1"/>
</dbReference>
<keyword evidence="1 6" id="KW-0678">Repressor</keyword>
<evidence type="ECO:0000313" key="9">
    <source>
        <dbReference type="Proteomes" id="UP000256329"/>
    </source>
</evidence>
<feature type="domain" description="Heat-inducible transcription repressor HrcA C-terminal" evidence="7">
    <location>
        <begin position="106"/>
        <end position="324"/>
    </location>
</feature>